<protein>
    <submittedName>
        <fullName evidence="9">Putative ABC transport system permease protein</fullName>
    </submittedName>
</protein>
<keyword evidence="3 6" id="KW-0812">Transmembrane</keyword>
<dbReference type="InterPro" id="IPR025857">
    <property type="entry name" value="MacB_PCD"/>
</dbReference>
<name>A0A1I4A711_9RHOB</name>
<evidence type="ECO:0000256" key="6">
    <source>
        <dbReference type="SAM" id="Phobius"/>
    </source>
</evidence>
<feature type="domain" description="ABC3 transporter permease C-terminal" evidence="7">
    <location>
        <begin position="289"/>
        <end position="407"/>
    </location>
</feature>
<evidence type="ECO:0000313" key="9">
    <source>
        <dbReference type="EMBL" id="SFK52123.1"/>
    </source>
</evidence>
<dbReference type="EMBL" id="FOSZ01000001">
    <property type="protein sequence ID" value="SFK52123.1"/>
    <property type="molecule type" value="Genomic_DNA"/>
</dbReference>
<keyword evidence="10" id="KW-1185">Reference proteome</keyword>
<sequence length="416" mass="43627">MLNFALQSLWNRRFVAALTVLSIALSVALILGVERLRDSARASFADTAGGIDLIVAPRGNDVQILLSTVFGVGSTGAAMRWDSYTQIAVMPGVGWAVPLMMGDNHRGYPVTGTTAAYFEHFRHSGGTPLAFAQGSTFVTRDSAVIGAEIATLFGYEVGSVLVNAHGAGSVSFEMHDDAPFTVSGVLAPTGTVVDRMVFVTLEGFDALHAGYAPLAADPFAADAPQDNGAAYTPEQINAVYVGLSQRTAILGIQRALSDSQSEALSAVMPNVALLQLWSITGTAEGALRLMSIAVAIASLIGMVVMLSAALDARRREFAILRSVGASPRTIFGLIVTEALAVTAAGILVGLVLLYVSMTSANPILSANFGFRMGLHLPTGEEMGILLAVFCFAALAALLPAWRVYRMTLADGLTTRL</sequence>
<dbReference type="Pfam" id="PF02687">
    <property type="entry name" value="FtsX"/>
    <property type="match status" value="1"/>
</dbReference>
<evidence type="ECO:0000259" key="7">
    <source>
        <dbReference type="Pfam" id="PF02687"/>
    </source>
</evidence>
<keyword evidence="2" id="KW-1003">Cell membrane</keyword>
<evidence type="ECO:0000259" key="8">
    <source>
        <dbReference type="Pfam" id="PF12704"/>
    </source>
</evidence>
<comment type="subcellular location">
    <subcellularLocation>
        <location evidence="1">Cell membrane</location>
        <topology evidence="1">Multi-pass membrane protein</topology>
    </subcellularLocation>
</comment>
<dbReference type="Proteomes" id="UP000198851">
    <property type="component" value="Unassembled WGS sequence"/>
</dbReference>
<evidence type="ECO:0000313" key="10">
    <source>
        <dbReference type="Proteomes" id="UP000198851"/>
    </source>
</evidence>
<accession>A0A1I4A711</accession>
<dbReference type="RefSeq" id="WP_212611501.1">
    <property type="nucleotide sequence ID" value="NZ_FOSZ01000001.1"/>
</dbReference>
<dbReference type="AlphaFoldDB" id="A0A1I4A711"/>
<evidence type="ECO:0000256" key="3">
    <source>
        <dbReference type="ARBA" id="ARBA00022692"/>
    </source>
</evidence>
<dbReference type="PANTHER" id="PTHR43738">
    <property type="entry name" value="ABC TRANSPORTER, MEMBRANE PROTEIN"/>
    <property type="match status" value="1"/>
</dbReference>
<feature type="domain" description="MacB-like periplasmic core" evidence="8">
    <location>
        <begin position="17"/>
        <end position="205"/>
    </location>
</feature>
<dbReference type="PANTHER" id="PTHR43738:SF2">
    <property type="entry name" value="ABC TRANSPORTER PERMEASE"/>
    <property type="match status" value="1"/>
</dbReference>
<proteinExistence type="predicted"/>
<dbReference type="GO" id="GO:0005886">
    <property type="term" value="C:plasma membrane"/>
    <property type="evidence" value="ECO:0007669"/>
    <property type="project" value="UniProtKB-SubCell"/>
</dbReference>
<feature type="transmembrane region" description="Helical" evidence="6">
    <location>
        <begin position="330"/>
        <end position="355"/>
    </location>
</feature>
<evidence type="ECO:0000256" key="4">
    <source>
        <dbReference type="ARBA" id="ARBA00022989"/>
    </source>
</evidence>
<keyword evidence="5 6" id="KW-0472">Membrane</keyword>
<dbReference type="InterPro" id="IPR051125">
    <property type="entry name" value="ABC-4/HrtB_transporter"/>
</dbReference>
<feature type="transmembrane region" description="Helical" evidence="6">
    <location>
        <begin position="286"/>
        <end position="310"/>
    </location>
</feature>
<evidence type="ECO:0000256" key="2">
    <source>
        <dbReference type="ARBA" id="ARBA00022475"/>
    </source>
</evidence>
<dbReference type="Pfam" id="PF12704">
    <property type="entry name" value="MacB_PCD"/>
    <property type="match status" value="1"/>
</dbReference>
<gene>
    <name evidence="9" type="ORF">SAMN04488036_101197</name>
</gene>
<feature type="transmembrane region" description="Helical" evidence="6">
    <location>
        <begin position="382"/>
        <end position="401"/>
    </location>
</feature>
<dbReference type="STRING" id="1280847.SAMN04488036_101197"/>
<organism evidence="9 10">
    <name type="scientific">Shimia haliotis</name>
    <dbReference type="NCBI Taxonomy" id="1280847"/>
    <lineage>
        <taxon>Bacteria</taxon>
        <taxon>Pseudomonadati</taxon>
        <taxon>Pseudomonadota</taxon>
        <taxon>Alphaproteobacteria</taxon>
        <taxon>Rhodobacterales</taxon>
        <taxon>Roseobacteraceae</taxon>
    </lineage>
</organism>
<evidence type="ECO:0000256" key="5">
    <source>
        <dbReference type="ARBA" id="ARBA00023136"/>
    </source>
</evidence>
<keyword evidence="4 6" id="KW-1133">Transmembrane helix</keyword>
<dbReference type="InterPro" id="IPR003838">
    <property type="entry name" value="ABC3_permease_C"/>
</dbReference>
<reference evidence="10" key="1">
    <citation type="submission" date="2016-10" db="EMBL/GenBank/DDBJ databases">
        <authorList>
            <person name="Varghese N."/>
            <person name="Submissions S."/>
        </authorList>
    </citation>
    <scope>NUCLEOTIDE SEQUENCE [LARGE SCALE GENOMIC DNA]</scope>
    <source>
        <strain evidence="10">DSM 28453</strain>
    </source>
</reference>
<evidence type="ECO:0000256" key="1">
    <source>
        <dbReference type="ARBA" id="ARBA00004651"/>
    </source>
</evidence>
<feature type="transmembrane region" description="Helical" evidence="6">
    <location>
        <begin position="14"/>
        <end position="33"/>
    </location>
</feature>